<dbReference type="Proteomes" id="UP000482800">
    <property type="component" value="Unassembled WGS sequence"/>
</dbReference>
<dbReference type="EMBL" id="BLPF01000003">
    <property type="protein sequence ID" value="GFJ83090.1"/>
    <property type="molecule type" value="Genomic_DNA"/>
</dbReference>
<name>A0A6V8KI45_9ACTN</name>
<proteinExistence type="predicted"/>
<reference evidence="1 2" key="2">
    <citation type="submission" date="2020-03" db="EMBL/GenBank/DDBJ databases">
        <authorList>
            <person name="Ichikawa N."/>
            <person name="Kimura A."/>
            <person name="Kitahashi Y."/>
            <person name="Uohara A."/>
        </authorList>
    </citation>
    <scope>NUCLEOTIDE SEQUENCE [LARGE SCALE GENOMIC DNA]</scope>
    <source>
        <strain evidence="1 2">NBRC 108639</strain>
    </source>
</reference>
<organism evidence="1 2">
    <name type="scientific">Phytohabitans houttuyneae</name>
    <dbReference type="NCBI Taxonomy" id="1076126"/>
    <lineage>
        <taxon>Bacteria</taxon>
        <taxon>Bacillati</taxon>
        <taxon>Actinomycetota</taxon>
        <taxon>Actinomycetes</taxon>
        <taxon>Micromonosporales</taxon>
        <taxon>Micromonosporaceae</taxon>
    </lineage>
</organism>
<keyword evidence="2" id="KW-1185">Reference proteome</keyword>
<accession>A0A6V8KI45</accession>
<sequence>MSASRTPDGAFLAQADAEAVGRAAAEAGVVLLELRPADGAGLEQLFLELTANGGTR</sequence>
<dbReference type="AlphaFoldDB" id="A0A6V8KI45"/>
<comment type="caution">
    <text evidence="1">The sequence shown here is derived from an EMBL/GenBank/DDBJ whole genome shotgun (WGS) entry which is preliminary data.</text>
</comment>
<gene>
    <name evidence="1" type="ORF">Phou_072700</name>
</gene>
<protein>
    <submittedName>
        <fullName evidence="1">Uncharacterized protein</fullName>
    </submittedName>
</protein>
<evidence type="ECO:0000313" key="2">
    <source>
        <dbReference type="Proteomes" id="UP000482800"/>
    </source>
</evidence>
<evidence type="ECO:0000313" key="1">
    <source>
        <dbReference type="EMBL" id="GFJ83090.1"/>
    </source>
</evidence>
<reference evidence="1 2" key="1">
    <citation type="submission" date="2020-03" db="EMBL/GenBank/DDBJ databases">
        <title>Whole genome shotgun sequence of Phytohabitans houttuyneae NBRC 108639.</title>
        <authorList>
            <person name="Komaki H."/>
            <person name="Tamura T."/>
        </authorList>
    </citation>
    <scope>NUCLEOTIDE SEQUENCE [LARGE SCALE GENOMIC DNA]</scope>
    <source>
        <strain evidence="1 2">NBRC 108639</strain>
    </source>
</reference>